<name>A0A5S9IPR0_UABAM</name>
<evidence type="ECO:0000259" key="1">
    <source>
        <dbReference type="Pfam" id="PF09836"/>
    </source>
</evidence>
<keyword evidence="3" id="KW-1185">Reference proteome</keyword>
<feature type="domain" description="Putative DNA-binding" evidence="1">
    <location>
        <begin position="29"/>
        <end position="95"/>
    </location>
</feature>
<organism evidence="2 3">
    <name type="scientific">Uabimicrobium amorphum</name>
    <dbReference type="NCBI Taxonomy" id="2596890"/>
    <lineage>
        <taxon>Bacteria</taxon>
        <taxon>Pseudomonadati</taxon>
        <taxon>Planctomycetota</taxon>
        <taxon>Candidatus Uabimicrobiia</taxon>
        <taxon>Candidatus Uabimicrobiales</taxon>
        <taxon>Candidatus Uabimicrobiaceae</taxon>
        <taxon>Candidatus Uabimicrobium</taxon>
    </lineage>
</organism>
<dbReference type="Pfam" id="PF09836">
    <property type="entry name" value="DUF2063"/>
    <property type="match status" value="1"/>
</dbReference>
<dbReference type="InterPro" id="IPR018640">
    <property type="entry name" value="DUF2063"/>
</dbReference>
<dbReference type="OrthoDB" id="343356at2"/>
<dbReference type="InterPro" id="IPR044922">
    <property type="entry name" value="DUF2063_N_sf"/>
</dbReference>
<dbReference type="EMBL" id="AP019860">
    <property type="protein sequence ID" value="BBM85634.1"/>
    <property type="molecule type" value="Genomic_DNA"/>
</dbReference>
<sequence>MPTLEETMRMMHSLLRGEKTPEEMKEFFGTSEKRLEIYQRFVRNHVTKTLAKNFVMLRRLVKKEIWQGLRDEYFKNYPATGWQLNDTSKSFVDFIAKKVREEKMFAGEEFYIELAQFEWEEVVVYCSELITPKPHEIETPVLNPTLSIMDFRYPIGTFIYYWRNKKRKDPWIIEKEYLKEQPQMLFLIRHPQEQRVFFHVATDPLLFAFKVVHDQISLPDAIKLSGQTEDTVRKILADAHQAGIIILPENF</sequence>
<gene>
    <name evidence="2" type="ORF">UABAM_04008</name>
</gene>
<protein>
    <submittedName>
        <fullName evidence="2">DUF2063 domain-containing protein</fullName>
    </submittedName>
</protein>
<accession>A0A5S9IPR0</accession>
<evidence type="ECO:0000313" key="3">
    <source>
        <dbReference type="Proteomes" id="UP000326354"/>
    </source>
</evidence>
<dbReference type="KEGG" id="uam:UABAM_04008"/>
<dbReference type="RefSeq" id="WP_151969725.1">
    <property type="nucleotide sequence ID" value="NZ_AP019860.1"/>
</dbReference>
<dbReference type="AlphaFoldDB" id="A0A5S9IPR0"/>
<dbReference type="Gene3D" id="1.10.150.690">
    <property type="entry name" value="DUF2063"/>
    <property type="match status" value="1"/>
</dbReference>
<evidence type="ECO:0000313" key="2">
    <source>
        <dbReference type="EMBL" id="BBM85634.1"/>
    </source>
</evidence>
<proteinExistence type="predicted"/>
<reference evidence="2 3" key="1">
    <citation type="submission" date="2019-08" db="EMBL/GenBank/DDBJ databases">
        <title>Complete genome sequence of Candidatus Uab amorphum.</title>
        <authorList>
            <person name="Shiratori T."/>
            <person name="Suzuki S."/>
            <person name="Kakizawa Y."/>
            <person name="Ishida K."/>
        </authorList>
    </citation>
    <scope>NUCLEOTIDE SEQUENCE [LARGE SCALE GENOMIC DNA]</scope>
    <source>
        <strain evidence="2 3">SRT547</strain>
    </source>
</reference>
<dbReference type="Proteomes" id="UP000326354">
    <property type="component" value="Chromosome"/>
</dbReference>